<accession>A0A0E9QIX7</accession>
<organism evidence="1">
    <name type="scientific">Anguilla anguilla</name>
    <name type="common">European freshwater eel</name>
    <name type="synonym">Muraena anguilla</name>
    <dbReference type="NCBI Taxonomy" id="7936"/>
    <lineage>
        <taxon>Eukaryota</taxon>
        <taxon>Metazoa</taxon>
        <taxon>Chordata</taxon>
        <taxon>Craniata</taxon>
        <taxon>Vertebrata</taxon>
        <taxon>Euteleostomi</taxon>
        <taxon>Actinopterygii</taxon>
        <taxon>Neopterygii</taxon>
        <taxon>Teleostei</taxon>
        <taxon>Anguilliformes</taxon>
        <taxon>Anguillidae</taxon>
        <taxon>Anguilla</taxon>
    </lineage>
</organism>
<dbReference type="AlphaFoldDB" id="A0A0E9QIX7"/>
<name>A0A0E9QIX7_ANGAN</name>
<proteinExistence type="predicted"/>
<protein>
    <submittedName>
        <fullName evidence="1">Uncharacterized protein</fullName>
    </submittedName>
</protein>
<reference evidence="1" key="1">
    <citation type="submission" date="2014-11" db="EMBL/GenBank/DDBJ databases">
        <authorList>
            <person name="Amaro Gonzalez C."/>
        </authorList>
    </citation>
    <scope>NUCLEOTIDE SEQUENCE</scope>
</reference>
<reference evidence="1" key="2">
    <citation type="journal article" date="2015" name="Fish Shellfish Immunol.">
        <title>Early steps in the European eel (Anguilla anguilla)-Vibrio vulnificus interaction in the gills: Role of the RtxA13 toxin.</title>
        <authorList>
            <person name="Callol A."/>
            <person name="Pajuelo D."/>
            <person name="Ebbesson L."/>
            <person name="Teles M."/>
            <person name="MacKenzie S."/>
            <person name="Amaro C."/>
        </authorList>
    </citation>
    <scope>NUCLEOTIDE SEQUENCE</scope>
</reference>
<evidence type="ECO:0000313" key="1">
    <source>
        <dbReference type="EMBL" id="JAH16462.1"/>
    </source>
</evidence>
<dbReference type="EMBL" id="GBXM01092115">
    <property type="protein sequence ID" value="JAH16462.1"/>
    <property type="molecule type" value="Transcribed_RNA"/>
</dbReference>
<sequence>MLPDKAASLLWPGRASGLLFKTTDPGWDS</sequence>